<dbReference type="Proteomes" id="UP000030672">
    <property type="component" value="Unassembled WGS sequence"/>
</dbReference>
<evidence type="ECO:0000313" key="2">
    <source>
        <dbReference type="EMBL" id="KEQ64627.1"/>
    </source>
</evidence>
<reference evidence="2 3" key="1">
    <citation type="journal article" date="2014" name="BMC Genomics">
        <title>Genome sequencing of four Aureobasidium pullulans varieties: biotechnological potential, stress tolerance, and description of new species.</title>
        <authorList>
            <person name="Gostin Ar C."/>
            <person name="Ohm R.A."/>
            <person name="Kogej T."/>
            <person name="Sonjak S."/>
            <person name="Turk M."/>
            <person name="Zajc J."/>
            <person name="Zalar P."/>
            <person name="Grube M."/>
            <person name="Sun H."/>
            <person name="Han J."/>
            <person name="Sharma A."/>
            <person name="Chiniquy J."/>
            <person name="Ngan C.Y."/>
            <person name="Lipzen A."/>
            <person name="Barry K."/>
            <person name="Grigoriev I.V."/>
            <person name="Gunde-Cimerman N."/>
        </authorList>
    </citation>
    <scope>NUCLEOTIDE SEQUENCE [LARGE SCALE GENOMIC DNA]</scope>
    <source>
        <strain evidence="2 3">CBS 110374</strain>
    </source>
</reference>
<dbReference type="GeneID" id="63917767"/>
<proteinExistence type="predicted"/>
<gene>
    <name evidence="2" type="ORF">M437DRAFT_64267</name>
</gene>
<protein>
    <submittedName>
        <fullName evidence="2">Uncharacterized protein</fullName>
    </submittedName>
</protein>
<organism evidence="2 3">
    <name type="scientific">Aureobasidium melanogenum (strain CBS 110374)</name>
    <name type="common">Aureobasidium pullulans var. melanogenum</name>
    <dbReference type="NCBI Taxonomy" id="1043003"/>
    <lineage>
        <taxon>Eukaryota</taxon>
        <taxon>Fungi</taxon>
        <taxon>Dikarya</taxon>
        <taxon>Ascomycota</taxon>
        <taxon>Pezizomycotina</taxon>
        <taxon>Dothideomycetes</taxon>
        <taxon>Dothideomycetidae</taxon>
        <taxon>Dothideales</taxon>
        <taxon>Saccotheciaceae</taxon>
        <taxon>Aureobasidium</taxon>
    </lineage>
</organism>
<dbReference type="EMBL" id="KL584828">
    <property type="protein sequence ID" value="KEQ64627.1"/>
    <property type="molecule type" value="Genomic_DNA"/>
</dbReference>
<dbReference type="AlphaFoldDB" id="A0A074W418"/>
<evidence type="ECO:0000256" key="1">
    <source>
        <dbReference type="SAM" id="MobiDB-lite"/>
    </source>
</evidence>
<name>A0A074W418_AURM1</name>
<dbReference type="RefSeq" id="XP_040881650.1">
    <property type="nucleotide sequence ID" value="XM_041024394.1"/>
</dbReference>
<evidence type="ECO:0000313" key="3">
    <source>
        <dbReference type="Proteomes" id="UP000030672"/>
    </source>
</evidence>
<dbReference type="HOGENOM" id="CLU_979974_0_0_1"/>
<keyword evidence="3" id="KW-1185">Reference proteome</keyword>
<sequence>MSSDSSVTVRDESGEPLAKRQKTFDYGPEALVLRVDTTCDGSGSEEYIKTVAVVSAAKFHRATKGRFKTSPASMTHNGTQLMDTKMSIIIFRKELESVIRALAHWVQEDDIDEAVLKACDADDGRKARWVQLLFHVIEFWLRNNLDKSVHDRLIDCFIEWLKEENNQGSDMQDAIENIDRAVQSFLWAQIPDFKADSRVIPLLACLTLYYDPTALGPCDREERFEENSLSPDINDEAYTYLLAKWNDGVNVPEDPLEDDFDQHCRYHLHGDKEACYKQKQSWRA</sequence>
<feature type="region of interest" description="Disordered" evidence="1">
    <location>
        <begin position="1"/>
        <end position="20"/>
    </location>
</feature>
<accession>A0A074W418</accession>